<dbReference type="InterPro" id="IPR013830">
    <property type="entry name" value="SGNH_hydro"/>
</dbReference>
<dbReference type="KEGG" id="stax:MC45_15670"/>
<dbReference type="RefSeq" id="WP_038667636.1">
    <property type="nucleotide sequence ID" value="NZ_CP009571.1"/>
</dbReference>
<dbReference type="PANTHER" id="PTHR30383">
    <property type="entry name" value="THIOESTERASE 1/PROTEASE 1/LYSOPHOSPHOLIPASE L1"/>
    <property type="match status" value="1"/>
</dbReference>
<dbReference type="EMBL" id="CP009571">
    <property type="protein sequence ID" value="AIT08302.1"/>
    <property type="molecule type" value="Genomic_DNA"/>
</dbReference>
<accession>A0A097EL82</accession>
<dbReference type="InterPro" id="IPR036514">
    <property type="entry name" value="SGNH_hydro_sf"/>
</dbReference>
<dbReference type="STRING" id="1549858.MC45_15670"/>
<dbReference type="eggNOG" id="COG2755">
    <property type="taxonomic scope" value="Bacteria"/>
</dbReference>
<dbReference type="Pfam" id="PF13472">
    <property type="entry name" value="Lipase_GDSL_2"/>
    <property type="match status" value="1"/>
</dbReference>
<name>A0A097EL82_9SPHN</name>
<protein>
    <submittedName>
        <fullName evidence="2">GDSL family lipase</fullName>
    </submittedName>
</protein>
<dbReference type="Proteomes" id="UP000033200">
    <property type="component" value="Chromosome"/>
</dbReference>
<evidence type="ECO:0000313" key="2">
    <source>
        <dbReference type="EMBL" id="AIT08302.1"/>
    </source>
</evidence>
<organism evidence="2 3">
    <name type="scientific">Sphingomonas taxi</name>
    <dbReference type="NCBI Taxonomy" id="1549858"/>
    <lineage>
        <taxon>Bacteria</taxon>
        <taxon>Pseudomonadati</taxon>
        <taxon>Pseudomonadota</taxon>
        <taxon>Alphaproteobacteria</taxon>
        <taxon>Sphingomonadales</taxon>
        <taxon>Sphingomonadaceae</taxon>
        <taxon>Sphingomonas</taxon>
    </lineage>
</organism>
<dbReference type="InterPro" id="IPR051532">
    <property type="entry name" value="Ester_Hydrolysis_Enzymes"/>
</dbReference>
<gene>
    <name evidence="2" type="ORF">MC45_15670</name>
</gene>
<proteinExistence type="predicted"/>
<dbReference type="SUPFAM" id="SSF52266">
    <property type="entry name" value="SGNH hydrolase"/>
    <property type="match status" value="1"/>
</dbReference>
<evidence type="ECO:0000259" key="1">
    <source>
        <dbReference type="Pfam" id="PF13472"/>
    </source>
</evidence>
<reference evidence="2 3" key="1">
    <citation type="submission" date="2014-09" db="EMBL/GenBank/DDBJ databases">
        <title>Using Illumina technology Improving SMRT sequencing Genome Assembly by RASTools.</title>
        <authorList>
            <person name="Zhou Y."/>
            <person name="Ma T."/>
            <person name="Liu T."/>
        </authorList>
    </citation>
    <scope>NUCLEOTIDE SEQUENCE [LARGE SCALE GENOMIC DNA]</scope>
    <source>
        <strain evidence="2 3">ATCC 55669</strain>
    </source>
</reference>
<dbReference type="AlphaFoldDB" id="A0A097EL82"/>
<keyword evidence="3" id="KW-1185">Reference proteome</keyword>
<feature type="domain" description="SGNH hydrolase-type esterase" evidence="1">
    <location>
        <begin position="80"/>
        <end position="245"/>
    </location>
</feature>
<sequence length="266" mass="28966">MAAIPFALAALLLAGGARGRDYQSAPPRRTAVEKDWGPWLGPYRARLVPVLMEDFGERYLYAPANAALPPPRAGEQRVVFLGDSITDRWDLAASFPGQPYVNRGIGGQVTAQLLLRFLPDVVALRPAAVVILAGVNDVQGVLQRETPEQIEDHWQAMADIADRHGIAMVFGALLPVNDYTPAARDVVRERKPAELHALNQWLRGFCKRRGYAFADYETALADDNGLMGRDYTVDGIHPLAAGYARMAPVARAAIAAALASKTKRTL</sequence>
<dbReference type="Gene3D" id="3.40.50.1110">
    <property type="entry name" value="SGNH hydrolase"/>
    <property type="match status" value="1"/>
</dbReference>
<dbReference type="GO" id="GO:0004622">
    <property type="term" value="F:phosphatidylcholine lysophospholipase activity"/>
    <property type="evidence" value="ECO:0007669"/>
    <property type="project" value="TreeGrafter"/>
</dbReference>
<dbReference type="PANTHER" id="PTHR30383:SF5">
    <property type="entry name" value="SGNH HYDROLASE-TYPE ESTERASE DOMAIN-CONTAINING PROTEIN"/>
    <property type="match status" value="1"/>
</dbReference>
<dbReference type="HOGENOM" id="CLU_051989_5_1_5"/>
<evidence type="ECO:0000313" key="3">
    <source>
        <dbReference type="Proteomes" id="UP000033200"/>
    </source>
</evidence>